<dbReference type="Pfam" id="PF13561">
    <property type="entry name" value="adh_short_C2"/>
    <property type="match status" value="1"/>
</dbReference>
<dbReference type="PRINTS" id="PR00080">
    <property type="entry name" value="SDRFAMILY"/>
</dbReference>
<gene>
    <name evidence="4" type="ORF">TGAMA5MH_02105</name>
</gene>
<protein>
    <recommendedName>
        <fullName evidence="6">3-oxoacyl-(Acyl-carrier-protein) reductase</fullName>
    </recommendedName>
</protein>
<dbReference type="SUPFAM" id="SSF51735">
    <property type="entry name" value="NAD(P)-binding Rossmann-fold domains"/>
    <property type="match status" value="1"/>
</dbReference>
<accession>A0A2K0TKL6</accession>
<dbReference type="FunFam" id="3.40.50.720:FF:000084">
    <property type="entry name" value="Short-chain dehydrogenase reductase"/>
    <property type="match status" value="1"/>
</dbReference>
<evidence type="ECO:0008006" key="6">
    <source>
        <dbReference type="Google" id="ProtNLM"/>
    </source>
</evidence>
<evidence type="ECO:0000313" key="4">
    <source>
        <dbReference type="EMBL" id="PNP46070.1"/>
    </source>
</evidence>
<dbReference type="Proteomes" id="UP000236546">
    <property type="component" value="Unassembled WGS sequence"/>
</dbReference>
<dbReference type="EMBL" id="MTYH01000016">
    <property type="protein sequence ID" value="PNP46070.1"/>
    <property type="molecule type" value="Genomic_DNA"/>
</dbReference>
<proteinExistence type="inferred from homology"/>
<dbReference type="OrthoDB" id="5840532at2759"/>
<evidence type="ECO:0000313" key="5">
    <source>
        <dbReference type="Proteomes" id="UP000236546"/>
    </source>
</evidence>
<evidence type="ECO:0000256" key="2">
    <source>
        <dbReference type="ARBA" id="ARBA00022857"/>
    </source>
</evidence>
<name>A0A2K0TKL6_9HYPO</name>
<dbReference type="InterPro" id="IPR036291">
    <property type="entry name" value="NAD(P)-bd_dom_sf"/>
</dbReference>
<comment type="caution">
    <text evidence="4">The sequence shown here is derived from an EMBL/GenBank/DDBJ whole genome shotgun (WGS) entry which is preliminary data.</text>
</comment>
<dbReference type="GO" id="GO:0016491">
    <property type="term" value="F:oxidoreductase activity"/>
    <property type="evidence" value="ECO:0007669"/>
    <property type="project" value="UniProtKB-KW"/>
</dbReference>
<dbReference type="Gene3D" id="3.40.50.720">
    <property type="entry name" value="NAD(P)-binding Rossmann-like Domain"/>
    <property type="match status" value="1"/>
</dbReference>
<keyword evidence="3" id="KW-0560">Oxidoreductase</keyword>
<dbReference type="CDD" id="cd05233">
    <property type="entry name" value="SDR_c"/>
    <property type="match status" value="1"/>
</dbReference>
<organism evidence="4 5">
    <name type="scientific">Trichoderma gamsii</name>
    <dbReference type="NCBI Taxonomy" id="398673"/>
    <lineage>
        <taxon>Eukaryota</taxon>
        <taxon>Fungi</taxon>
        <taxon>Dikarya</taxon>
        <taxon>Ascomycota</taxon>
        <taxon>Pezizomycotina</taxon>
        <taxon>Sordariomycetes</taxon>
        <taxon>Hypocreomycetidae</taxon>
        <taxon>Hypocreales</taxon>
        <taxon>Hypocreaceae</taxon>
        <taxon>Trichoderma</taxon>
    </lineage>
</organism>
<sequence length="267" mass="28315">MASLLQGSAFVTGAASGLGEHTAYAFARHGVSQLAITDINLDGLNRVAASIQKEWPNVEVLALQMDVRKGEEVQAVLSQIVAQFGRLDIAVNNAGVAGKSAQIHELDEADWEQVLGVNLHGVHRCQKEELGIMVKQEDLGPRRGRGTIINVSSMYGTIGPLSPIHATAYSTAKHAVMGMTKADAASYAGSNIRINAICPGFIKTPMVNDGVGAKNQAHPLYHHAQKTPLRRLGLPEEIADSIVFLASPMSSYVNGFGLVADGGYSCC</sequence>
<dbReference type="PRINTS" id="PR00081">
    <property type="entry name" value="GDHRDH"/>
</dbReference>
<dbReference type="PANTHER" id="PTHR24321:SF12">
    <property type="entry name" value="SHORT-CHAIN DEHYDROGENASE_REDUCTASE FAMILY, PUTATIVE (AFU_ORTHOLOGUE AFUA_5G14340)-RELATED"/>
    <property type="match status" value="1"/>
</dbReference>
<dbReference type="AlphaFoldDB" id="A0A2K0TKL6"/>
<evidence type="ECO:0000256" key="3">
    <source>
        <dbReference type="ARBA" id="ARBA00023002"/>
    </source>
</evidence>
<comment type="similarity">
    <text evidence="1">Belongs to the short-chain dehydrogenases/reductases (SDR) family.</text>
</comment>
<reference evidence="4 5" key="1">
    <citation type="submission" date="2017-02" db="EMBL/GenBank/DDBJ databases">
        <title>Genomes of Trichoderma spp. with biocontrol activity.</title>
        <authorList>
            <person name="Gardiner D."/>
            <person name="Kazan K."/>
            <person name="Vos C."/>
            <person name="Harvey P."/>
        </authorList>
    </citation>
    <scope>NUCLEOTIDE SEQUENCE [LARGE SCALE GENOMIC DNA]</scope>
    <source>
        <strain evidence="4 5">A5MH</strain>
    </source>
</reference>
<keyword evidence="2" id="KW-0521">NADP</keyword>
<dbReference type="PANTHER" id="PTHR24321">
    <property type="entry name" value="DEHYDROGENASES, SHORT CHAIN"/>
    <property type="match status" value="1"/>
</dbReference>
<dbReference type="InterPro" id="IPR002347">
    <property type="entry name" value="SDR_fam"/>
</dbReference>
<evidence type="ECO:0000256" key="1">
    <source>
        <dbReference type="ARBA" id="ARBA00006484"/>
    </source>
</evidence>